<sequence>MGSIKHWQDGWHWACGKRVGIAPDEQAAIRHALATLDLTPAQPQDTTPGLF</sequence>
<accession>A0A1R4JPV7</accession>
<dbReference type="AlphaFoldDB" id="A0A1R4JPV7"/>
<protein>
    <submittedName>
        <fullName evidence="1">Uncharacterized protein</fullName>
    </submittedName>
</protein>
<evidence type="ECO:0000313" key="1">
    <source>
        <dbReference type="EMBL" id="SJN34026.1"/>
    </source>
</evidence>
<dbReference type="Proteomes" id="UP000196778">
    <property type="component" value="Unassembled WGS sequence"/>
</dbReference>
<dbReference type="RefSeq" id="WP_179205276.1">
    <property type="nucleotide sequence ID" value="NZ_FUKR01000050.1"/>
</dbReference>
<organism evidence="1 2">
    <name type="scientific">Mycetocola reblochoni REB411</name>
    <dbReference type="NCBI Taxonomy" id="1255698"/>
    <lineage>
        <taxon>Bacteria</taxon>
        <taxon>Bacillati</taxon>
        <taxon>Actinomycetota</taxon>
        <taxon>Actinomycetes</taxon>
        <taxon>Micrococcales</taxon>
        <taxon>Microbacteriaceae</taxon>
        <taxon>Mycetocola</taxon>
    </lineage>
</organism>
<gene>
    <name evidence="1" type="ORF">FM119_08720</name>
</gene>
<evidence type="ECO:0000313" key="2">
    <source>
        <dbReference type="Proteomes" id="UP000196778"/>
    </source>
</evidence>
<proteinExistence type="predicted"/>
<keyword evidence="2" id="KW-1185">Reference proteome</keyword>
<reference evidence="2" key="1">
    <citation type="submission" date="2017-02" db="EMBL/GenBank/DDBJ databases">
        <authorList>
            <person name="Dridi B."/>
        </authorList>
    </citation>
    <scope>NUCLEOTIDE SEQUENCE [LARGE SCALE GENOMIC DNA]</scope>
    <source>
        <strain evidence="2">EB411</strain>
    </source>
</reference>
<name>A0A1R4JPV7_9MICO</name>
<dbReference type="EMBL" id="FUKR01000050">
    <property type="protein sequence ID" value="SJN34026.1"/>
    <property type="molecule type" value="Genomic_DNA"/>
</dbReference>